<proteinExistence type="predicted"/>
<organism evidence="2 3">
    <name type="scientific">Edaphobacter dinghuensis</name>
    <dbReference type="NCBI Taxonomy" id="1560005"/>
    <lineage>
        <taxon>Bacteria</taxon>
        <taxon>Pseudomonadati</taxon>
        <taxon>Acidobacteriota</taxon>
        <taxon>Terriglobia</taxon>
        <taxon>Terriglobales</taxon>
        <taxon>Acidobacteriaceae</taxon>
        <taxon>Edaphobacter</taxon>
    </lineage>
</organism>
<name>A0A917H5C8_9BACT</name>
<dbReference type="Proteomes" id="UP000647241">
    <property type="component" value="Unassembled WGS sequence"/>
</dbReference>
<evidence type="ECO:0000256" key="1">
    <source>
        <dbReference type="SAM" id="Phobius"/>
    </source>
</evidence>
<evidence type="ECO:0000313" key="3">
    <source>
        <dbReference type="Proteomes" id="UP000647241"/>
    </source>
</evidence>
<reference evidence="2" key="2">
    <citation type="submission" date="2020-09" db="EMBL/GenBank/DDBJ databases">
        <authorList>
            <person name="Sun Q."/>
            <person name="Zhou Y."/>
        </authorList>
    </citation>
    <scope>NUCLEOTIDE SEQUENCE</scope>
    <source>
        <strain evidence="2">CGMCC 1.12997</strain>
    </source>
</reference>
<feature type="transmembrane region" description="Helical" evidence="1">
    <location>
        <begin position="171"/>
        <end position="191"/>
    </location>
</feature>
<sequence>MNSLAEIATILLAPKDRDAVLGDLAETGANGWSALGSVLGLVVRQQMELWRAWQPWVASSTALAGSLLLLSVSFGLSMDSRYLLRGERGYGSVLCEALLMLLWAWTSGFVVGSLSGKTRWVSGILCAVPCLSCVLRFQDTSLSRLCVLLFLLPGVAGAVQGMRRARLSHRTALTLAIAMTALMLVWGGMYMRNWFFFLPAWWLVAHAERSKLPSKKAAV</sequence>
<keyword evidence="1" id="KW-0812">Transmembrane</keyword>
<evidence type="ECO:0000313" key="2">
    <source>
        <dbReference type="EMBL" id="GGG67089.1"/>
    </source>
</evidence>
<dbReference type="AlphaFoldDB" id="A0A917H5C8"/>
<accession>A0A917H5C8</accession>
<keyword evidence="1" id="KW-1133">Transmembrane helix</keyword>
<protein>
    <submittedName>
        <fullName evidence="2">Uncharacterized protein</fullName>
    </submittedName>
</protein>
<dbReference type="EMBL" id="BMGT01000001">
    <property type="protein sequence ID" value="GGG67089.1"/>
    <property type="molecule type" value="Genomic_DNA"/>
</dbReference>
<keyword evidence="3" id="KW-1185">Reference proteome</keyword>
<feature type="transmembrane region" description="Helical" evidence="1">
    <location>
        <begin position="89"/>
        <end position="111"/>
    </location>
</feature>
<reference evidence="2" key="1">
    <citation type="journal article" date="2014" name="Int. J. Syst. Evol. Microbiol.">
        <title>Complete genome sequence of Corynebacterium casei LMG S-19264T (=DSM 44701T), isolated from a smear-ripened cheese.</title>
        <authorList>
            <consortium name="US DOE Joint Genome Institute (JGI-PGF)"/>
            <person name="Walter F."/>
            <person name="Albersmeier A."/>
            <person name="Kalinowski J."/>
            <person name="Ruckert C."/>
        </authorList>
    </citation>
    <scope>NUCLEOTIDE SEQUENCE</scope>
    <source>
        <strain evidence="2">CGMCC 1.12997</strain>
    </source>
</reference>
<feature type="transmembrane region" description="Helical" evidence="1">
    <location>
        <begin position="141"/>
        <end position="159"/>
    </location>
</feature>
<dbReference type="RefSeq" id="WP_188552658.1">
    <property type="nucleotide sequence ID" value="NZ_BMGT01000001.1"/>
</dbReference>
<keyword evidence="1" id="KW-0472">Membrane</keyword>
<gene>
    <name evidence="2" type="ORF">GCM10011585_06210</name>
</gene>
<comment type="caution">
    <text evidence="2">The sequence shown here is derived from an EMBL/GenBank/DDBJ whole genome shotgun (WGS) entry which is preliminary data.</text>
</comment>
<feature type="transmembrane region" description="Helical" evidence="1">
    <location>
        <begin position="56"/>
        <end position="77"/>
    </location>
</feature>